<protein>
    <submittedName>
        <fullName evidence="1">Uncharacterized protein</fullName>
    </submittedName>
</protein>
<accession>A0A1H9MN40</accession>
<proteinExistence type="predicted"/>
<evidence type="ECO:0000313" key="1">
    <source>
        <dbReference type="EMBL" id="SER25112.1"/>
    </source>
</evidence>
<dbReference type="EMBL" id="FOGL01000002">
    <property type="protein sequence ID" value="SER25112.1"/>
    <property type="molecule type" value="Genomic_DNA"/>
</dbReference>
<dbReference type="Proteomes" id="UP000199687">
    <property type="component" value="Unassembled WGS sequence"/>
</dbReference>
<reference evidence="1 2" key="1">
    <citation type="submission" date="2016-10" db="EMBL/GenBank/DDBJ databases">
        <authorList>
            <person name="de Groot N.N."/>
        </authorList>
    </citation>
    <scope>NUCLEOTIDE SEQUENCE [LARGE SCALE GENOMIC DNA]</scope>
    <source>
        <strain evidence="1 2">CGMCC 1.7727</strain>
    </source>
</reference>
<organism evidence="1 2">
    <name type="scientific">Gracilibacillus ureilyticus</name>
    <dbReference type="NCBI Taxonomy" id="531814"/>
    <lineage>
        <taxon>Bacteria</taxon>
        <taxon>Bacillati</taxon>
        <taxon>Bacillota</taxon>
        <taxon>Bacilli</taxon>
        <taxon>Bacillales</taxon>
        <taxon>Bacillaceae</taxon>
        <taxon>Gracilibacillus</taxon>
    </lineage>
</organism>
<evidence type="ECO:0000313" key="2">
    <source>
        <dbReference type="Proteomes" id="UP000199687"/>
    </source>
</evidence>
<keyword evidence="2" id="KW-1185">Reference proteome</keyword>
<dbReference type="AlphaFoldDB" id="A0A1H9MN40"/>
<sequence>MVNYYIKKDILFVDRNIFQKGLSSTAIGLFLSLAAQPEEDYYHIHQITSQTYDLKEIKAAIDELSNKGLIERKRKRYKAVK</sequence>
<gene>
    <name evidence="1" type="ORF">SAMN04487944_10271</name>
</gene>
<name>A0A1H9MN40_9BACI</name>
<dbReference type="RefSeq" id="WP_089739028.1">
    <property type="nucleotide sequence ID" value="NZ_FOGL01000002.1"/>
</dbReference>